<keyword evidence="6" id="KW-0378">Hydrolase</keyword>
<dbReference type="Proteomes" id="UP000663844">
    <property type="component" value="Unassembled WGS sequence"/>
</dbReference>
<dbReference type="SUPFAM" id="SSF54001">
    <property type="entry name" value="Cysteine proteinases"/>
    <property type="match status" value="1"/>
</dbReference>
<dbReference type="Gene3D" id="3.40.532.10">
    <property type="entry name" value="Peptidase C12, ubiquitin carboxyl-terminal hydrolase"/>
    <property type="match status" value="1"/>
</dbReference>
<comment type="catalytic activity">
    <reaction evidence="1">
        <text>Thiol-dependent hydrolysis of ester, thioester, amide, peptide and isopeptide bonds formed by the C-terminal Gly of ubiquitin (a 76-residue protein attached to proteins as an intracellular targeting signal).</text>
        <dbReference type="EC" id="3.4.19.12"/>
    </reaction>
</comment>
<dbReference type="InterPro" id="IPR038765">
    <property type="entry name" value="Papain-like_cys_pep_sf"/>
</dbReference>
<evidence type="ECO:0000256" key="7">
    <source>
        <dbReference type="ARBA" id="ARBA00022807"/>
    </source>
</evidence>
<reference evidence="10" key="1">
    <citation type="submission" date="2021-02" db="EMBL/GenBank/DDBJ databases">
        <authorList>
            <person name="Nowell W R."/>
        </authorList>
    </citation>
    <scope>NUCLEOTIDE SEQUENCE</scope>
</reference>
<comment type="caution">
    <text evidence="10">The sequence shown here is derived from an EMBL/GenBank/DDBJ whole genome shotgun (WGS) entry which is preliminary data.</text>
</comment>
<proteinExistence type="inferred from homology"/>
<evidence type="ECO:0000313" key="10">
    <source>
        <dbReference type="EMBL" id="CAF3950667.1"/>
    </source>
</evidence>
<evidence type="ECO:0000256" key="5">
    <source>
        <dbReference type="ARBA" id="ARBA00022786"/>
    </source>
</evidence>
<keyword evidence="7" id="KW-0788">Thiol protease</keyword>
<dbReference type="GO" id="GO:0016579">
    <property type="term" value="P:protein deubiquitination"/>
    <property type="evidence" value="ECO:0007669"/>
    <property type="project" value="TreeGrafter"/>
</dbReference>
<dbReference type="EC" id="3.4.19.12" evidence="3"/>
<dbReference type="PANTHER" id="PTHR10589">
    <property type="entry name" value="UBIQUITIN CARBOXYL-TERMINAL HYDROLASE"/>
    <property type="match status" value="1"/>
</dbReference>
<name>A0A819KUX0_9BILA</name>
<dbReference type="InterPro" id="IPR036959">
    <property type="entry name" value="Peptidase_C12_UCH_sf"/>
</dbReference>
<dbReference type="AlphaFoldDB" id="A0A819KUX0"/>
<dbReference type="PROSITE" id="PS52048">
    <property type="entry name" value="UCH_DOMAIN"/>
    <property type="match status" value="1"/>
</dbReference>
<feature type="non-terminal residue" evidence="10">
    <location>
        <position position="1"/>
    </location>
</feature>
<dbReference type="GO" id="GO:0004843">
    <property type="term" value="F:cysteine-type deubiquitinase activity"/>
    <property type="evidence" value="ECO:0007669"/>
    <property type="project" value="UniProtKB-EC"/>
</dbReference>
<evidence type="ECO:0000256" key="4">
    <source>
        <dbReference type="ARBA" id="ARBA00022670"/>
    </source>
</evidence>
<evidence type="ECO:0000256" key="1">
    <source>
        <dbReference type="ARBA" id="ARBA00000707"/>
    </source>
</evidence>
<organism evidence="10 11">
    <name type="scientific">Adineta steineri</name>
    <dbReference type="NCBI Taxonomy" id="433720"/>
    <lineage>
        <taxon>Eukaryota</taxon>
        <taxon>Metazoa</taxon>
        <taxon>Spiralia</taxon>
        <taxon>Gnathifera</taxon>
        <taxon>Rotifera</taxon>
        <taxon>Eurotatoria</taxon>
        <taxon>Bdelloidea</taxon>
        <taxon>Adinetida</taxon>
        <taxon>Adinetidae</taxon>
        <taxon>Adineta</taxon>
    </lineage>
</organism>
<evidence type="ECO:0000313" key="11">
    <source>
        <dbReference type="Proteomes" id="UP000663844"/>
    </source>
</evidence>
<dbReference type="GO" id="GO:0006511">
    <property type="term" value="P:ubiquitin-dependent protein catabolic process"/>
    <property type="evidence" value="ECO:0007669"/>
    <property type="project" value="InterPro"/>
</dbReference>
<dbReference type="EMBL" id="CAJOAZ010002681">
    <property type="protein sequence ID" value="CAF3950667.1"/>
    <property type="molecule type" value="Genomic_DNA"/>
</dbReference>
<evidence type="ECO:0000256" key="3">
    <source>
        <dbReference type="ARBA" id="ARBA00012759"/>
    </source>
</evidence>
<dbReference type="InterPro" id="IPR001578">
    <property type="entry name" value="Peptidase_C12_UCH"/>
</dbReference>
<comment type="similarity">
    <text evidence="2 8">Belongs to the peptidase C12 family.</text>
</comment>
<evidence type="ECO:0000256" key="2">
    <source>
        <dbReference type="ARBA" id="ARBA00009326"/>
    </source>
</evidence>
<dbReference type="PANTHER" id="PTHR10589:SF16">
    <property type="entry name" value="UBIQUITIN CARBOXYL-TERMINAL HYDROLASE ISOZYME L5"/>
    <property type="match status" value="1"/>
</dbReference>
<evidence type="ECO:0000256" key="6">
    <source>
        <dbReference type="ARBA" id="ARBA00022801"/>
    </source>
</evidence>
<gene>
    <name evidence="10" type="ORF">OXD698_LOCUS26668</name>
</gene>
<accession>A0A819KUX0</accession>
<sequence>MKSRVLSKYRKIRDIYNSFATKSTDAFVLNGGKQDDGSIKLMNDDSDDEYEKILSEEIVVEAAHQQMLIHNNNDQINKELNDNWEKMETDRNILTKCIKKLSIEGVIIDDVITICHGLTILMKEKPIIILNNDDAAQNVHYDDIYFGRQTHMNLCITQGIMNVLLNSEDQFKLGKTLTKFKFYSQKDYKQCARKLTPSMKSRFLSKHRKIRDIHNTLISYIPFKDRGYELNCSYKNPIDRAAIPIVQQHIQGMRVMAIISDPVKKQ</sequence>
<evidence type="ECO:0000256" key="8">
    <source>
        <dbReference type="PROSITE-ProRule" id="PRU01393"/>
    </source>
</evidence>
<comment type="caution">
    <text evidence="8">Lacks conserved residue(s) required for the propagation of feature annotation.</text>
</comment>
<dbReference type="GO" id="GO:0005737">
    <property type="term" value="C:cytoplasm"/>
    <property type="evidence" value="ECO:0007669"/>
    <property type="project" value="TreeGrafter"/>
</dbReference>
<protein>
    <recommendedName>
        <fullName evidence="3">ubiquitinyl hydrolase 1</fullName>
        <ecNumber evidence="3">3.4.19.12</ecNumber>
    </recommendedName>
</protein>
<feature type="domain" description="UCH catalytic" evidence="9">
    <location>
        <begin position="83"/>
        <end position="266"/>
    </location>
</feature>
<keyword evidence="4" id="KW-0645">Protease</keyword>
<evidence type="ECO:0000259" key="9">
    <source>
        <dbReference type="PROSITE" id="PS52048"/>
    </source>
</evidence>
<keyword evidence="5" id="KW-0833">Ubl conjugation pathway</keyword>
<dbReference type="Pfam" id="PF01088">
    <property type="entry name" value="Peptidase_C12"/>
    <property type="match status" value="1"/>
</dbReference>